<dbReference type="CDD" id="cd13225">
    <property type="entry name" value="PH-like_bacteria"/>
    <property type="match status" value="1"/>
</dbReference>
<proteinExistence type="predicted"/>
<evidence type="ECO:0000313" key="3">
    <source>
        <dbReference type="Proteomes" id="UP000787625"/>
    </source>
</evidence>
<dbReference type="InterPro" id="IPR012544">
    <property type="entry name" value="PHb"/>
</dbReference>
<gene>
    <name evidence="2" type="ORF">IAA93_04290</name>
</gene>
<dbReference type="Proteomes" id="UP000787625">
    <property type="component" value="Unassembled WGS sequence"/>
</dbReference>
<evidence type="ECO:0000259" key="1">
    <source>
        <dbReference type="Pfam" id="PF08000"/>
    </source>
</evidence>
<feature type="domain" description="Bacterial Pleckstrin homology" evidence="1">
    <location>
        <begin position="3"/>
        <end position="123"/>
    </location>
</feature>
<dbReference type="EMBL" id="DWUP01000087">
    <property type="protein sequence ID" value="HJD52928.1"/>
    <property type="molecule type" value="Genomic_DNA"/>
</dbReference>
<evidence type="ECO:0000313" key="2">
    <source>
        <dbReference type="EMBL" id="HJD52928.1"/>
    </source>
</evidence>
<comment type="caution">
    <text evidence="2">The sequence shown here is derived from an EMBL/GenBank/DDBJ whole genome shotgun (WGS) entry which is preliminary data.</text>
</comment>
<dbReference type="SUPFAM" id="SSF50729">
    <property type="entry name" value="PH domain-like"/>
    <property type="match status" value="1"/>
</dbReference>
<accession>A0A9D2ZU83</accession>
<dbReference type="PANTHER" id="PTHR35796:SF3">
    <property type="entry name" value="BHLH DOMAIN-CONTAINING PROTEIN"/>
    <property type="match status" value="1"/>
</dbReference>
<protein>
    <submittedName>
        <fullName evidence="2">PH domain-containing protein</fullName>
    </submittedName>
</protein>
<organism evidence="2 3">
    <name type="scientific">Candidatus Avibacteroides avistercoris</name>
    <dbReference type="NCBI Taxonomy" id="2840690"/>
    <lineage>
        <taxon>Bacteria</taxon>
        <taxon>Pseudomonadati</taxon>
        <taxon>Bacteroidota</taxon>
        <taxon>Bacteroidia</taxon>
        <taxon>Bacteroidales</taxon>
        <taxon>Bacteroidaceae</taxon>
        <taxon>Bacteroidaceae incertae sedis</taxon>
        <taxon>Candidatus Avibacteroides</taxon>
    </lineage>
</organism>
<dbReference type="InterPro" id="IPR037063">
    <property type="entry name" value="PHb_sf"/>
</dbReference>
<reference evidence="2" key="2">
    <citation type="submission" date="2021-04" db="EMBL/GenBank/DDBJ databases">
        <authorList>
            <person name="Gilroy R."/>
        </authorList>
    </citation>
    <scope>NUCLEOTIDE SEQUENCE</scope>
    <source>
        <strain evidence="2">MalCec1-1739</strain>
    </source>
</reference>
<dbReference type="PANTHER" id="PTHR35796">
    <property type="entry name" value="HYPOTHETICAL CYTOSOLIC PROTEIN"/>
    <property type="match status" value="1"/>
</dbReference>
<dbReference type="Gene3D" id="2.30.29.50">
    <property type="entry name" value="Bacterial Pleckstrin homology domain"/>
    <property type="match status" value="1"/>
</dbReference>
<dbReference type="Pfam" id="PF08000">
    <property type="entry name" value="bPH_1"/>
    <property type="match status" value="1"/>
</dbReference>
<reference evidence="2" key="1">
    <citation type="journal article" date="2021" name="PeerJ">
        <title>Extensive microbial diversity within the chicken gut microbiome revealed by metagenomics and culture.</title>
        <authorList>
            <person name="Gilroy R."/>
            <person name="Ravi A."/>
            <person name="Getino M."/>
            <person name="Pursley I."/>
            <person name="Horton D.L."/>
            <person name="Alikhan N.F."/>
            <person name="Baker D."/>
            <person name="Gharbi K."/>
            <person name="Hall N."/>
            <person name="Watson M."/>
            <person name="Adriaenssens E.M."/>
            <person name="Foster-Nyarko E."/>
            <person name="Jarju S."/>
            <person name="Secka A."/>
            <person name="Antonio M."/>
            <person name="Oren A."/>
            <person name="Chaudhuri R.R."/>
            <person name="La Ragione R."/>
            <person name="Hildebrand F."/>
            <person name="Pallen M.J."/>
        </authorList>
    </citation>
    <scope>NUCLEOTIDE SEQUENCE</scope>
    <source>
        <strain evidence="2">MalCec1-1739</strain>
    </source>
</reference>
<sequence length="124" mass="14252">MGFLNALFGNASSLDPEKLQKEYGELLCDGETIEQAFVIIRDKWVFTNKRLIIQDTQGLTGKKREYMSIPYRSIERFSIETAGTFDDDCEMKVWVRGCAEPIDQEFAPETDIKGVERMLAKYVL</sequence>
<name>A0A9D2ZU83_9BACT</name>
<dbReference type="AlphaFoldDB" id="A0A9D2ZU83"/>